<keyword evidence="2 7" id="KW-0812">Transmembrane</keyword>
<proteinExistence type="predicted"/>
<dbReference type="GO" id="GO:0016887">
    <property type="term" value="F:ATP hydrolysis activity"/>
    <property type="evidence" value="ECO:0007669"/>
    <property type="project" value="InterPro"/>
</dbReference>
<dbReference type="PROSITE" id="PS50893">
    <property type="entry name" value="ABC_TRANSPORTER_2"/>
    <property type="match status" value="2"/>
</dbReference>
<dbReference type="PANTHER" id="PTHR19229:SF151">
    <property type="entry name" value="ABC TRANSPORTER DOMAIN-CONTAINING PROTEIN"/>
    <property type="match status" value="1"/>
</dbReference>
<evidence type="ECO:0000313" key="9">
    <source>
        <dbReference type="EnsemblMetazoa" id="CJA03227b.1"/>
    </source>
</evidence>
<keyword evidence="4" id="KW-0067">ATP-binding</keyword>
<dbReference type="InterPro" id="IPR017871">
    <property type="entry name" value="ABC_transporter-like_CS"/>
</dbReference>
<evidence type="ECO:0000256" key="6">
    <source>
        <dbReference type="ARBA" id="ARBA00023136"/>
    </source>
</evidence>
<dbReference type="InterPro" id="IPR026082">
    <property type="entry name" value="ABCA"/>
</dbReference>
<dbReference type="Gene3D" id="3.40.50.300">
    <property type="entry name" value="P-loop containing nucleotide triphosphate hydrolases"/>
    <property type="match status" value="2"/>
</dbReference>
<dbReference type="Proteomes" id="UP000005237">
    <property type="component" value="Unassembled WGS sequence"/>
</dbReference>
<evidence type="ECO:0000313" key="10">
    <source>
        <dbReference type="Proteomes" id="UP000005237"/>
    </source>
</evidence>
<evidence type="ECO:0000256" key="5">
    <source>
        <dbReference type="ARBA" id="ARBA00022989"/>
    </source>
</evidence>
<keyword evidence="5 7" id="KW-1133">Transmembrane helix</keyword>
<dbReference type="PANTHER" id="PTHR19229">
    <property type="entry name" value="ATP-BINDING CASSETTE TRANSPORTER SUBFAMILY A ABCA"/>
    <property type="match status" value="1"/>
</dbReference>
<dbReference type="FunFam" id="3.40.50.300:FF:000933">
    <property type="entry name" value="ABC transporter A family member 7"/>
    <property type="match status" value="1"/>
</dbReference>
<feature type="transmembrane region" description="Helical" evidence="7">
    <location>
        <begin position="910"/>
        <end position="932"/>
    </location>
</feature>
<feature type="transmembrane region" description="Helical" evidence="7">
    <location>
        <begin position="141"/>
        <end position="164"/>
    </location>
</feature>
<sequence>MEGKTDIEDTGSIYNKFAPLLYREINKFFLKEAAANNYTPAEDRDELHSYYIEEKSSLEGDSVFSQISFVLGLCMTLPVMNIARSVVGEKATIEPYLHSIGLSRFLFYTDHYLFAVIKSSVLPLFASLAYCIVYPNFHPVWLLLGVFLYITTCISISMFVSSFFTTPRRGLEGVVLAWIALGLTSFSAQISPKGWWHLTKCLNINHNAKLFFLSMEPHFSQDDGMNFFDGFVESRENLYACYVYLSIMFVETILLARLSTEMDWVAVEFCNWFIKTIWRKTGILRESPKPSEAELEAILLGEEVVEGRLDAASDIELNNLIKIYTNGEMAVSGLSMRAIRGQVSVLLGHNGCGKSTTFGMITGILEPTDGTITIEGVDAVQNRGIARESIGYCPQYNPLYDKLTVMEHLRLVNTLKGGDPNTFEEDAEMLLKQIRLTDKKDVWSKNLSGGMKRKLCVCMAMIGGSRVVLLDEPTAGMDPAARLDVQNMLEKVKRERTILLTTHYMDEAEKLSDWIFVMSHGRIAASGSIHYLKKTFGDGYMMTLVMSKHESMEEAVAVIGEVLSEYVEGAEIVDQRGQIIEISLPEKNKSQFLPLLEAMESIIDKSFDSEKLEKLASETLERLSYLDIVAMGLSMSSLEKVFIKIGNGCDQALYGINDEEKRTIAAANFDKLEAAKAEPRLKGVSLLNLQYRALLFKRLIHVYHNLDQLIFQYMIPFLVYTLIASHTWKVTIDLSTVFRNSYLSSFPSSKVLLQFEGAVDQRVEDYLLKFNHLEVEHVPFNANTTELLTNRTANEKEIGLVIKSYLDHTVIHYYEKSIDCLPIALNLLTNLKYLRISSNYSVGNYDMRMEFAPVEGMNQAYKMLWWALFWLASGGLMMQYAIQPAVLFLIEERVCKFLHQQLLTGISPWVFWSGNILWDFLMFMIVSVYGLTVYTDNGIFIEHFYLVFPTFICFFLAYVAFVYLVSSFLNSPIAGSIFLTVHSTFGILVGFLVFQRGVTHVPKTYAYGFFDMNYIQTLAMTKLYISQLSNRVYFGLFFNDYFRCESIFSLRGIWIDWIYLLLLSVLFFWFFAVFRSRTLAKMRSGFGRATPKAKKRYEFIETLTSDDSFSTLSARSSNDDTIIDVQNLVKDFKKMRAVNGLTLQVMKRECFGLLGQNGAGKTTTFDMLTGLTVPSGGKATIAGAEINNGTEIGYCPQFDAMMEQYTGRDILTIMACLQGYREYDKVVVMVLACIGMTEHAGKQVKHCSGGQKRKLSVGVALLSRSPCVMLDEPTAGIDPRARREIWDILHCLREKAEGSIILTSHSMEECEALCTRIGVVREGELIALGTSQELKSKYGCFYVMTLVLPELEDMGKVKKAVLNKWKGAYLKSEPTLASLNMVYQLPRSSDDKWSEMFMQVEELAAELGVADYMLTQATLEDAFLRLNA</sequence>
<keyword evidence="3" id="KW-0547">Nucleotide-binding</keyword>
<dbReference type="PROSITE" id="PS00211">
    <property type="entry name" value="ABC_TRANSPORTER_1"/>
    <property type="match status" value="2"/>
</dbReference>
<feature type="transmembrane region" description="Helical" evidence="7">
    <location>
        <begin position="944"/>
        <end position="966"/>
    </location>
</feature>
<comment type="subcellular location">
    <subcellularLocation>
        <location evidence="1">Membrane</location>
        <topology evidence="1">Multi-pass membrane protein</topology>
    </subcellularLocation>
</comment>
<dbReference type="SUPFAM" id="SSF52540">
    <property type="entry name" value="P-loop containing nucleoside triphosphate hydrolases"/>
    <property type="match status" value="2"/>
</dbReference>
<dbReference type="EnsemblMetazoa" id="CJA03227b.1">
    <property type="protein sequence ID" value="CJA03227b.1"/>
    <property type="gene ID" value="WBGene00122431"/>
</dbReference>
<feature type="transmembrane region" description="Helical" evidence="7">
    <location>
        <begin position="1057"/>
        <end position="1074"/>
    </location>
</feature>
<dbReference type="GO" id="GO:0005319">
    <property type="term" value="F:lipid transporter activity"/>
    <property type="evidence" value="ECO:0007669"/>
    <property type="project" value="TreeGrafter"/>
</dbReference>
<evidence type="ECO:0000256" key="1">
    <source>
        <dbReference type="ARBA" id="ARBA00004141"/>
    </source>
</evidence>
<dbReference type="Pfam" id="PF12698">
    <property type="entry name" value="ABC2_membrane_3"/>
    <property type="match status" value="2"/>
</dbReference>
<evidence type="ECO:0000256" key="3">
    <source>
        <dbReference type="ARBA" id="ARBA00022741"/>
    </source>
</evidence>
<dbReference type="FunFam" id="3.40.50.300:FF:001598">
    <property type="entry name" value="ABC transporter ced-7"/>
    <property type="match status" value="1"/>
</dbReference>
<dbReference type="InterPro" id="IPR013525">
    <property type="entry name" value="ABC2_TM"/>
</dbReference>
<evidence type="ECO:0000256" key="2">
    <source>
        <dbReference type="ARBA" id="ARBA00022692"/>
    </source>
</evidence>
<accession>A0A8R1HKH4</accession>
<name>A0A8R1HKH4_CAEJA</name>
<dbReference type="GO" id="GO:0005524">
    <property type="term" value="F:ATP binding"/>
    <property type="evidence" value="ECO:0007669"/>
    <property type="project" value="UniProtKB-KW"/>
</dbReference>
<reference evidence="10" key="1">
    <citation type="submission" date="2010-08" db="EMBL/GenBank/DDBJ databases">
        <authorList>
            <consortium name="Caenorhabditis japonica Sequencing Consortium"/>
            <person name="Wilson R.K."/>
        </authorList>
    </citation>
    <scope>NUCLEOTIDE SEQUENCE [LARGE SCALE GENOMIC DNA]</scope>
    <source>
        <strain evidence="10">DF5081</strain>
    </source>
</reference>
<dbReference type="InterPro" id="IPR027417">
    <property type="entry name" value="P-loop_NTPase"/>
</dbReference>
<dbReference type="GO" id="GO:0016020">
    <property type="term" value="C:membrane"/>
    <property type="evidence" value="ECO:0007669"/>
    <property type="project" value="UniProtKB-SubCell"/>
</dbReference>
<evidence type="ECO:0000256" key="4">
    <source>
        <dbReference type="ARBA" id="ARBA00022840"/>
    </source>
</evidence>
<keyword evidence="6 7" id="KW-0472">Membrane</keyword>
<feature type="transmembrane region" description="Helical" evidence="7">
    <location>
        <begin position="972"/>
        <end position="994"/>
    </location>
</feature>
<dbReference type="CDD" id="cd03263">
    <property type="entry name" value="ABC_subfamily_A"/>
    <property type="match status" value="2"/>
</dbReference>
<dbReference type="InterPro" id="IPR003593">
    <property type="entry name" value="AAA+_ATPase"/>
</dbReference>
<dbReference type="Pfam" id="PF00005">
    <property type="entry name" value="ABC_tran"/>
    <property type="match status" value="2"/>
</dbReference>
<dbReference type="InterPro" id="IPR003439">
    <property type="entry name" value="ABC_transporter-like_ATP-bd"/>
</dbReference>
<dbReference type="GO" id="GO:0140359">
    <property type="term" value="F:ABC-type transporter activity"/>
    <property type="evidence" value="ECO:0007669"/>
    <property type="project" value="InterPro"/>
</dbReference>
<feature type="transmembrane region" description="Helical" evidence="7">
    <location>
        <begin position="112"/>
        <end position="135"/>
    </location>
</feature>
<evidence type="ECO:0000259" key="8">
    <source>
        <dbReference type="PROSITE" id="PS50893"/>
    </source>
</evidence>
<feature type="domain" description="ABC transporter" evidence="8">
    <location>
        <begin position="1123"/>
        <end position="1347"/>
    </location>
</feature>
<organism evidence="9 10">
    <name type="scientific">Caenorhabditis japonica</name>
    <dbReference type="NCBI Taxonomy" id="281687"/>
    <lineage>
        <taxon>Eukaryota</taxon>
        <taxon>Metazoa</taxon>
        <taxon>Ecdysozoa</taxon>
        <taxon>Nematoda</taxon>
        <taxon>Chromadorea</taxon>
        <taxon>Rhabditida</taxon>
        <taxon>Rhabditina</taxon>
        <taxon>Rhabditomorpha</taxon>
        <taxon>Rhabditoidea</taxon>
        <taxon>Rhabditidae</taxon>
        <taxon>Peloderinae</taxon>
        <taxon>Caenorhabditis</taxon>
    </lineage>
</organism>
<feature type="transmembrane region" description="Helical" evidence="7">
    <location>
        <begin position="864"/>
        <end position="890"/>
    </location>
</feature>
<reference evidence="9" key="2">
    <citation type="submission" date="2022-06" db="UniProtKB">
        <authorList>
            <consortium name="EnsemblMetazoa"/>
        </authorList>
    </citation>
    <scope>IDENTIFICATION</scope>
    <source>
        <strain evidence="9">DF5081</strain>
    </source>
</reference>
<evidence type="ECO:0000256" key="7">
    <source>
        <dbReference type="SAM" id="Phobius"/>
    </source>
</evidence>
<protein>
    <recommendedName>
        <fullName evidence="8">ABC transporter domain-containing protein</fullName>
    </recommendedName>
</protein>
<dbReference type="SMART" id="SM00382">
    <property type="entry name" value="AAA"/>
    <property type="match status" value="2"/>
</dbReference>
<feature type="domain" description="ABC transporter" evidence="8">
    <location>
        <begin position="315"/>
        <end position="545"/>
    </location>
</feature>
<keyword evidence="10" id="KW-1185">Reference proteome</keyword>